<dbReference type="SUPFAM" id="SSF52141">
    <property type="entry name" value="Uracil-DNA glycosylase-like"/>
    <property type="match status" value="1"/>
</dbReference>
<dbReference type="CDD" id="cd10027">
    <property type="entry name" value="UDG-F1-like"/>
    <property type="match status" value="1"/>
</dbReference>
<dbReference type="GO" id="GO:0097510">
    <property type="term" value="P:base-excision repair, AP site formation via deaminated base removal"/>
    <property type="evidence" value="ECO:0007669"/>
    <property type="project" value="TreeGrafter"/>
</dbReference>
<gene>
    <name evidence="8" type="ORF">WR25_04981</name>
</gene>
<dbReference type="InterPro" id="IPR018085">
    <property type="entry name" value="Ura-DNA_Glyclase_AS"/>
</dbReference>
<reference evidence="8 9" key="1">
    <citation type="journal article" date="2017" name="Curr. Biol.">
        <title>Genome architecture and evolution of a unichromosomal asexual nematode.</title>
        <authorList>
            <person name="Fradin H."/>
            <person name="Zegar C."/>
            <person name="Gutwein M."/>
            <person name="Lucas J."/>
            <person name="Kovtun M."/>
            <person name="Corcoran D."/>
            <person name="Baugh L.R."/>
            <person name="Kiontke K."/>
            <person name="Gunsalus K."/>
            <person name="Fitch D.H."/>
            <person name="Piano F."/>
        </authorList>
    </citation>
    <scope>NUCLEOTIDE SEQUENCE [LARGE SCALE GENOMIC DNA]</scope>
    <source>
        <strain evidence="8">PF1309</strain>
    </source>
</reference>
<dbReference type="PROSITE" id="PS00130">
    <property type="entry name" value="U_DNA_GLYCOSYLASE"/>
    <property type="match status" value="1"/>
</dbReference>
<dbReference type="EMBL" id="LIAE01010679">
    <property type="protein sequence ID" value="PAV56702.1"/>
    <property type="molecule type" value="Genomic_DNA"/>
</dbReference>
<evidence type="ECO:0000259" key="7">
    <source>
        <dbReference type="Pfam" id="PF03167"/>
    </source>
</evidence>
<evidence type="ECO:0000256" key="3">
    <source>
        <dbReference type="ARBA" id="ARBA00022801"/>
    </source>
</evidence>
<feature type="compositionally biased region" description="Polar residues" evidence="6">
    <location>
        <begin position="81"/>
        <end position="90"/>
    </location>
</feature>
<evidence type="ECO:0000256" key="5">
    <source>
        <dbReference type="PROSITE-ProRule" id="PRU10072"/>
    </source>
</evidence>
<feature type="region of interest" description="Disordered" evidence="6">
    <location>
        <begin position="1"/>
        <end position="51"/>
    </location>
</feature>
<dbReference type="STRING" id="2018661.A0A2A2J5E7"/>
<evidence type="ECO:0000256" key="1">
    <source>
        <dbReference type="ARBA" id="ARBA00008184"/>
    </source>
</evidence>
<dbReference type="Gene3D" id="3.40.470.10">
    <property type="entry name" value="Uracil-DNA glycosylase-like domain"/>
    <property type="match status" value="1"/>
</dbReference>
<dbReference type="PANTHER" id="PTHR11264:SF0">
    <property type="entry name" value="URACIL-DNA GLYCOSYLASE"/>
    <property type="match status" value="1"/>
</dbReference>
<feature type="active site" description="Proton acceptor" evidence="5">
    <location>
        <position position="188"/>
    </location>
</feature>
<keyword evidence="4" id="KW-0234">DNA repair</keyword>
<feature type="domain" description="Uracil-DNA glycosylase-like" evidence="7">
    <location>
        <begin position="177"/>
        <end position="252"/>
    </location>
</feature>
<keyword evidence="2" id="KW-0227">DNA damage</keyword>
<accession>A0A2A2J5E7</accession>
<comment type="caution">
    <text evidence="8">The sequence shown here is derived from an EMBL/GenBank/DDBJ whole genome shotgun (WGS) entry which is preliminary data.</text>
</comment>
<evidence type="ECO:0000256" key="2">
    <source>
        <dbReference type="ARBA" id="ARBA00022763"/>
    </source>
</evidence>
<keyword evidence="3" id="KW-0378">Hydrolase</keyword>
<name>A0A2A2J5E7_9BILA</name>
<dbReference type="NCBIfam" id="NF003592">
    <property type="entry name" value="PRK05254.1-5"/>
    <property type="match status" value="1"/>
</dbReference>
<dbReference type="OrthoDB" id="10031947at2759"/>
<evidence type="ECO:0000313" key="9">
    <source>
        <dbReference type="Proteomes" id="UP000218231"/>
    </source>
</evidence>
<dbReference type="InterPro" id="IPR005122">
    <property type="entry name" value="Uracil-DNA_glycosylase-like"/>
</dbReference>
<comment type="similarity">
    <text evidence="1">Belongs to the uracil-DNA glycosylase (UDG) superfamily. UNG family.</text>
</comment>
<feature type="compositionally biased region" description="Basic and acidic residues" evidence="6">
    <location>
        <begin position="16"/>
        <end position="37"/>
    </location>
</feature>
<dbReference type="InterPro" id="IPR036895">
    <property type="entry name" value="Uracil-DNA_glycosylase-like_sf"/>
</dbReference>
<evidence type="ECO:0000313" key="8">
    <source>
        <dbReference type="EMBL" id="PAV56702.1"/>
    </source>
</evidence>
<evidence type="ECO:0000256" key="6">
    <source>
        <dbReference type="SAM" id="MobiDB-lite"/>
    </source>
</evidence>
<dbReference type="Proteomes" id="UP000218231">
    <property type="component" value="Unassembled WGS sequence"/>
</dbReference>
<dbReference type="InterPro" id="IPR002043">
    <property type="entry name" value="UDG_fam1"/>
</dbReference>
<evidence type="ECO:0000256" key="4">
    <source>
        <dbReference type="ARBA" id="ARBA00023204"/>
    </source>
</evidence>
<dbReference type="AlphaFoldDB" id="A0A2A2J5E7"/>
<dbReference type="GO" id="GO:0004844">
    <property type="term" value="F:uracil DNA N-glycosylase activity"/>
    <property type="evidence" value="ECO:0007669"/>
    <property type="project" value="InterPro"/>
</dbReference>
<dbReference type="GO" id="GO:0005634">
    <property type="term" value="C:nucleus"/>
    <property type="evidence" value="ECO:0007669"/>
    <property type="project" value="TreeGrafter"/>
</dbReference>
<proteinExistence type="inferred from homology"/>
<dbReference type="Pfam" id="PF03167">
    <property type="entry name" value="UDG"/>
    <property type="match status" value="1"/>
</dbReference>
<feature type="compositionally biased region" description="Polar residues" evidence="6">
    <location>
        <begin position="1"/>
        <end position="10"/>
    </location>
</feature>
<dbReference type="PANTHER" id="PTHR11264">
    <property type="entry name" value="URACIL-DNA GLYCOSYLASE"/>
    <property type="match status" value="1"/>
</dbReference>
<feature type="region of interest" description="Disordered" evidence="6">
    <location>
        <begin position="77"/>
        <end position="104"/>
    </location>
</feature>
<keyword evidence="9" id="KW-1185">Reference proteome</keyword>
<dbReference type="GO" id="GO:0005739">
    <property type="term" value="C:mitochondrion"/>
    <property type="evidence" value="ECO:0007669"/>
    <property type="project" value="TreeGrafter"/>
</dbReference>
<organism evidence="8 9">
    <name type="scientific">Diploscapter pachys</name>
    <dbReference type="NCBI Taxonomy" id="2018661"/>
    <lineage>
        <taxon>Eukaryota</taxon>
        <taxon>Metazoa</taxon>
        <taxon>Ecdysozoa</taxon>
        <taxon>Nematoda</taxon>
        <taxon>Chromadorea</taxon>
        <taxon>Rhabditida</taxon>
        <taxon>Rhabditina</taxon>
        <taxon>Rhabditomorpha</taxon>
        <taxon>Rhabditoidea</taxon>
        <taxon>Rhabditidae</taxon>
        <taxon>Diploscapter</taxon>
    </lineage>
</organism>
<protein>
    <recommendedName>
        <fullName evidence="7">Uracil-DNA glycosylase-like domain-containing protein</fullName>
    </recommendedName>
</protein>
<sequence length="253" mass="28672">MINDSRSSGPASDANHASEKGRKTGERKEETRPENRSLKRLSMENQPEKVKKVVIPDMFTRALKRKPADALKVTQAMGAVQKTSESTLPEKTTEGNSGGPPEKLRKMEEEVDLRVPKDVEFAFKRLLIEPKWTRVLEKEFDSNNMKNLETRLRALYKEKKIFPPKHEIFTAFHLTPFDRVKVVIIGQDPYHGDNQAHGLSFSVKKGITPPPSLKNIYKELSNDHPGFVIPEHGFLEGWAKQGVFMLNAGLTVE</sequence>